<gene>
    <name evidence="1" type="ORF">RNAN_0102</name>
</gene>
<dbReference type="AlphaFoldDB" id="I1DSW1"/>
<comment type="caution">
    <text evidence="1">The sequence shown here is derived from an EMBL/GenBank/DDBJ whole genome shotgun (WGS) entry which is preliminary data.</text>
</comment>
<protein>
    <submittedName>
        <fullName evidence="1">Uncharacterized protein</fullName>
    </submittedName>
</protein>
<accession>I1DSW1</accession>
<organism evidence="1 2">
    <name type="scientific">Rheinheimera nanhaiensis E407-8</name>
    <dbReference type="NCBI Taxonomy" id="562729"/>
    <lineage>
        <taxon>Bacteria</taxon>
        <taxon>Pseudomonadati</taxon>
        <taxon>Pseudomonadota</taxon>
        <taxon>Gammaproteobacteria</taxon>
        <taxon>Chromatiales</taxon>
        <taxon>Chromatiaceae</taxon>
        <taxon>Rheinheimera</taxon>
    </lineage>
</organism>
<keyword evidence="2" id="KW-1185">Reference proteome</keyword>
<dbReference type="EMBL" id="BAFK01000001">
    <property type="protein sequence ID" value="GAB57139.1"/>
    <property type="molecule type" value="Genomic_DNA"/>
</dbReference>
<evidence type="ECO:0000313" key="2">
    <source>
        <dbReference type="Proteomes" id="UP000004374"/>
    </source>
</evidence>
<reference evidence="1 2" key="1">
    <citation type="journal article" date="2012" name="J. Bacteriol.">
        <title>Genome Sequence of the Protease-Producing Bacterium Rheinheimera nanhaiensis E407-8T, Isolated from Deep-Sea Sediment of the South China Sea.</title>
        <authorList>
            <person name="Zhang X.-Y."/>
            <person name="Zhang Y.-J."/>
            <person name="Qin Q.-L."/>
            <person name="Xie B.-B."/>
            <person name="Chen X.-L."/>
            <person name="Zhou B.-C."/>
            <person name="Zhang Y.-Z."/>
        </authorList>
    </citation>
    <scope>NUCLEOTIDE SEQUENCE [LARGE SCALE GENOMIC DNA]</scope>
    <source>
        <strain evidence="1 2">E407-8</strain>
    </source>
</reference>
<evidence type="ECO:0000313" key="1">
    <source>
        <dbReference type="EMBL" id="GAB57139.1"/>
    </source>
</evidence>
<dbReference type="Proteomes" id="UP000004374">
    <property type="component" value="Unassembled WGS sequence"/>
</dbReference>
<name>I1DSW1_9GAMM</name>
<sequence>MANGEVGMGGPMIGAVSVNGHLLGHNFMGCWLWNENSDSVLLLEFVSRAPDRTQLVSYNAATHALKHHSLQFGYRLPNLLFTDNLLTFTDTKQVIALDC</sequence>
<proteinExistence type="predicted"/>